<evidence type="ECO:0000256" key="3">
    <source>
        <dbReference type="ARBA" id="ARBA00022884"/>
    </source>
</evidence>
<dbReference type="InterPro" id="IPR012340">
    <property type="entry name" value="NA-bd_OB-fold"/>
</dbReference>
<keyword evidence="2 6" id="KW-0699">rRNA-binding</keyword>
<dbReference type="NCBIfam" id="NF004123">
    <property type="entry name" value="PRK05610.1"/>
    <property type="match status" value="1"/>
</dbReference>
<comment type="function">
    <text evidence="6">One of the primary rRNA binding proteins, it binds specifically to the 5'-end of 16S ribosomal RNA.</text>
</comment>
<dbReference type="GO" id="GO:0019843">
    <property type="term" value="F:rRNA binding"/>
    <property type="evidence" value="ECO:0007669"/>
    <property type="project" value="UniProtKB-UniRule"/>
</dbReference>
<dbReference type="CDD" id="cd00364">
    <property type="entry name" value="Ribosomal_uS17"/>
    <property type="match status" value="1"/>
</dbReference>
<evidence type="ECO:0000256" key="1">
    <source>
        <dbReference type="ARBA" id="ARBA00010254"/>
    </source>
</evidence>
<dbReference type="GO" id="GO:0006412">
    <property type="term" value="P:translation"/>
    <property type="evidence" value="ECO:0007669"/>
    <property type="project" value="UniProtKB-UniRule"/>
</dbReference>
<evidence type="ECO:0000256" key="6">
    <source>
        <dbReference type="HAMAP-Rule" id="MF_01345"/>
    </source>
</evidence>
<proteinExistence type="inferred from homology"/>
<dbReference type="PANTHER" id="PTHR10744:SF1">
    <property type="entry name" value="SMALL RIBOSOMAL SUBUNIT PROTEIN US17M"/>
    <property type="match status" value="1"/>
</dbReference>
<comment type="subunit">
    <text evidence="6">Part of the 30S ribosomal subunit.</text>
</comment>
<sequence length="88" mass="10068">MTETVARNSRKVRTGVVVSISGNKTIVVQTTERKRHPKYGKMMTSTKKLHAHDEECTAGVGDTVRVMECRPLSKMKRWRLVEIIERAK</sequence>
<evidence type="ECO:0000256" key="4">
    <source>
        <dbReference type="ARBA" id="ARBA00022980"/>
    </source>
</evidence>
<dbReference type="SUPFAM" id="SSF50249">
    <property type="entry name" value="Nucleic acid-binding proteins"/>
    <property type="match status" value="1"/>
</dbReference>
<comment type="similarity">
    <text evidence="1 6 7">Belongs to the universal ribosomal protein uS17 family.</text>
</comment>
<dbReference type="GO" id="GO:0003735">
    <property type="term" value="F:structural constituent of ribosome"/>
    <property type="evidence" value="ECO:0007669"/>
    <property type="project" value="UniProtKB-UniRule"/>
</dbReference>
<evidence type="ECO:0000313" key="8">
    <source>
        <dbReference type="EMBL" id="NMF55202.1"/>
    </source>
</evidence>
<dbReference type="HAMAP" id="MF_01345_B">
    <property type="entry name" value="Ribosomal_uS17_B"/>
    <property type="match status" value="1"/>
</dbReference>
<dbReference type="PROSITE" id="PS00056">
    <property type="entry name" value="RIBOSOMAL_S17"/>
    <property type="match status" value="1"/>
</dbReference>
<accession>A0A7X9YH88</accession>
<dbReference type="InterPro" id="IPR019979">
    <property type="entry name" value="Ribosomal_uS17_CS"/>
</dbReference>
<protein>
    <recommendedName>
        <fullName evidence="6">Small ribosomal subunit protein uS17</fullName>
    </recommendedName>
</protein>
<evidence type="ECO:0000256" key="7">
    <source>
        <dbReference type="RuleBase" id="RU003872"/>
    </source>
</evidence>
<evidence type="ECO:0000313" key="9">
    <source>
        <dbReference type="Proteomes" id="UP000546970"/>
    </source>
</evidence>
<dbReference type="InterPro" id="IPR000266">
    <property type="entry name" value="Ribosomal_uS17"/>
</dbReference>
<gene>
    <name evidence="6 8" type="primary">rpsQ</name>
    <name evidence="8" type="ORF">HF320_02475</name>
</gene>
<keyword evidence="4 6" id="KW-0689">Ribosomal protein</keyword>
<keyword evidence="5 6" id="KW-0687">Ribonucleoprotein</keyword>
<dbReference type="Pfam" id="PF00366">
    <property type="entry name" value="Ribosomal_S17"/>
    <property type="match status" value="1"/>
</dbReference>
<dbReference type="Proteomes" id="UP000546970">
    <property type="component" value="Unassembled WGS sequence"/>
</dbReference>
<comment type="caution">
    <text evidence="8">The sequence shown here is derived from an EMBL/GenBank/DDBJ whole genome shotgun (WGS) entry which is preliminary data.</text>
</comment>
<dbReference type="PANTHER" id="PTHR10744">
    <property type="entry name" value="40S RIBOSOMAL PROTEIN S11 FAMILY MEMBER"/>
    <property type="match status" value="1"/>
</dbReference>
<keyword evidence="3 6" id="KW-0694">RNA-binding</keyword>
<organism evidence="8 9">
    <name type="scientific">Collinsella acetigenes</name>
    <dbReference type="NCBI Taxonomy" id="2713419"/>
    <lineage>
        <taxon>Bacteria</taxon>
        <taxon>Bacillati</taxon>
        <taxon>Actinomycetota</taxon>
        <taxon>Coriobacteriia</taxon>
        <taxon>Coriobacteriales</taxon>
        <taxon>Coriobacteriaceae</taxon>
        <taxon>Collinsella</taxon>
    </lineage>
</organism>
<dbReference type="RefSeq" id="WP_022386559.1">
    <property type="nucleotide sequence ID" value="NZ_JABBCP010000001.1"/>
</dbReference>
<dbReference type="GO" id="GO:0022627">
    <property type="term" value="C:cytosolic small ribosomal subunit"/>
    <property type="evidence" value="ECO:0007669"/>
    <property type="project" value="UniProtKB-UniRule"/>
</dbReference>
<dbReference type="PRINTS" id="PR00973">
    <property type="entry name" value="RIBOSOMALS17"/>
</dbReference>
<dbReference type="GeneID" id="98651949"/>
<evidence type="ECO:0000256" key="5">
    <source>
        <dbReference type="ARBA" id="ARBA00023274"/>
    </source>
</evidence>
<dbReference type="EMBL" id="JABBCP010000001">
    <property type="protein sequence ID" value="NMF55202.1"/>
    <property type="molecule type" value="Genomic_DNA"/>
</dbReference>
<dbReference type="AlphaFoldDB" id="A0A7X9YH88"/>
<reference evidence="8 9" key="1">
    <citation type="submission" date="2020-04" db="EMBL/GenBank/DDBJ databases">
        <title>Collinsella sp. KGMB02528 nov., an anaerobic actinobacterium isolated from human feces.</title>
        <authorList>
            <person name="Han K.-I."/>
            <person name="Eom M.K."/>
            <person name="Kim J.-S."/>
            <person name="Lee K.C."/>
            <person name="Suh M.K."/>
            <person name="Park S.-H."/>
            <person name="Lee J.H."/>
            <person name="Kang S.W."/>
            <person name="Park J.-E."/>
            <person name="Oh B.S."/>
            <person name="Yu S.Y."/>
            <person name="Choi S.-H."/>
            <person name="Lee D.H."/>
            <person name="Yoon H."/>
            <person name="Kim B.-Y."/>
            <person name="Lee J.H."/>
            <person name="Lee J.-S."/>
        </authorList>
    </citation>
    <scope>NUCLEOTIDE SEQUENCE [LARGE SCALE GENOMIC DNA]</scope>
    <source>
        <strain evidence="8 9">KGMB02528</strain>
    </source>
</reference>
<name>A0A7X9YH88_9ACTN</name>
<dbReference type="InterPro" id="IPR019984">
    <property type="entry name" value="Ribosomal_uS17_bact/chlr"/>
</dbReference>
<keyword evidence="9" id="KW-1185">Reference proteome</keyword>
<dbReference type="NCBIfam" id="TIGR03635">
    <property type="entry name" value="uS17_bact"/>
    <property type="match status" value="1"/>
</dbReference>
<evidence type="ECO:0000256" key="2">
    <source>
        <dbReference type="ARBA" id="ARBA00022730"/>
    </source>
</evidence>
<dbReference type="Gene3D" id="2.40.50.140">
    <property type="entry name" value="Nucleic acid-binding proteins"/>
    <property type="match status" value="1"/>
</dbReference>